<proteinExistence type="predicted"/>
<dbReference type="VEuPathDB" id="FungiDB:EMCG_05195"/>
<evidence type="ECO:0000313" key="3">
    <source>
        <dbReference type="Proteomes" id="UP000034164"/>
    </source>
</evidence>
<evidence type="ECO:0000313" key="2">
    <source>
        <dbReference type="EMBL" id="KKZ60013.1"/>
    </source>
</evidence>
<evidence type="ECO:0000256" key="1">
    <source>
        <dbReference type="SAM" id="MobiDB-lite"/>
    </source>
</evidence>
<dbReference type="EMBL" id="LCZI01001610">
    <property type="protein sequence ID" value="KKZ60013.1"/>
    <property type="molecule type" value="Genomic_DNA"/>
</dbReference>
<gene>
    <name evidence="2" type="ORF">EMCG_05195</name>
</gene>
<dbReference type="AlphaFoldDB" id="A0A0G2HPU9"/>
<dbReference type="OrthoDB" id="4184392at2759"/>
<accession>A0A0G2HPU9</accession>
<name>A0A0G2HPU9_9EURO</name>
<organism evidence="2 3">
    <name type="scientific">[Emmonsia] crescens</name>
    <dbReference type="NCBI Taxonomy" id="73230"/>
    <lineage>
        <taxon>Eukaryota</taxon>
        <taxon>Fungi</taxon>
        <taxon>Dikarya</taxon>
        <taxon>Ascomycota</taxon>
        <taxon>Pezizomycotina</taxon>
        <taxon>Eurotiomycetes</taxon>
        <taxon>Eurotiomycetidae</taxon>
        <taxon>Onygenales</taxon>
        <taxon>Ajellomycetaceae</taxon>
        <taxon>Emergomyces</taxon>
    </lineage>
</organism>
<dbReference type="Proteomes" id="UP000034164">
    <property type="component" value="Unassembled WGS sequence"/>
</dbReference>
<sequence length="90" mass="10114">MCLVYITYGGCGHKMGVEIEPCSDAEYPNPCRNAIVGDKNIEVICYRCRYVGYTGKKKSEVAERDEADSKKTDRKQADTKEARGKEVESK</sequence>
<comment type="caution">
    <text evidence="2">The sequence shown here is derived from an EMBL/GenBank/DDBJ whole genome shotgun (WGS) entry which is preliminary data.</text>
</comment>
<feature type="region of interest" description="Disordered" evidence="1">
    <location>
        <begin position="58"/>
        <end position="90"/>
    </location>
</feature>
<protein>
    <submittedName>
        <fullName evidence="2">Uncharacterized protein</fullName>
    </submittedName>
</protein>
<reference evidence="3" key="1">
    <citation type="journal article" date="2015" name="PLoS Genet.">
        <title>The dynamic genome and transcriptome of the human fungal pathogen Blastomyces and close relative Emmonsia.</title>
        <authorList>
            <person name="Munoz J.F."/>
            <person name="Gauthier G.M."/>
            <person name="Desjardins C.A."/>
            <person name="Gallo J.E."/>
            <person name="Holder J."/>
            <person name="Sullivan T.D."/>
            <person name="Marty A.J."/>
            <person name="Carmen J.C."/>
            <person name="Chen Z."/>
            <person name="Ding L."/>
            <person name="Gujja S."/>
            <person name="Magrini V."/>
            <person name="Misas E."/>
            <person name="Mitreva M."/>
            <person name="Priest M."/>
            <person name="Saif S."/>
            <person name="Whiston E.A."/>
            <person name="Young S."/>
            <person name="Zeng Q."/>
            <person name="Goldman W.E."/>
            <person name="Mardis E.R."/>
            <person name="Taylor J.W."/>
            <person name="McEwen J.G."/>
            <person name="Clay O.K."/>
            <person name="Klein B.S."/>
            <person name="Cuomo C.A."/>
        </authorList>
    </citation>
    <scope>NUCLEOTIDE SEQUENCE [LARGE SCALE GENOMIC DNA]</scope>
    <source>
        <strain evidence="3">UAMH 3008</strain>
    </source>
</reference>